<dbReference type="STRING" id="151549.A0A4C1ZKG8"/>
<accession>A0A4C1ZKG8</accession>
<dbReference type="Proteomes" id="UP000299102">
    <property type="component" value="Unassembled WGS sequence"/>
</dbReference>
<dbReference type="GO" id="GO:0071897">
    <property type="term" value="P:DNA biosynthetic process"/>
    <property type="evidence" value="ECO:0007669"/>
    <property type="project" value="UniProtKB-ARBA"/>
</dbReference>
<evidence type="ECO:0000256" key="2">
    <source>
        <dbReference type="ARBA" id="ARBA00022801"/>
    </source>
</evidence>
<keyword evidence="4" id="KW-0808">Transferase</keyword>
<evidence type="ECO:0000313" key="5">
    <source>
        <dbReference type="Proteomes" id="UP000299102"/>
    </source>
</evidence>
<dbReference type="PANTHER" id="PTHR43213:SF5">
    <property type="entry name" value="BIFUNCTIONAL DTTP_UTP PYROPHOSPHATASE_METHYLTRANSFERASE PROTEIN-RELATED"/>
    <property type="match status" value="1"/>
</dbReference>
<dbReference type="GO" id="GO:0008168">
    <property type="term" value="F:methyltransferase activity"/>
    <property type="evidence" value="ECO:0007669"/>
    <property type="project" value="UniProtKB-KW"/>
</dbReference>
<dbReference type="GO" id="GO:0047429">
    <property type="term" value="F:nucleoside triphosphate diphosphatase activity"/>
    <property type="evidence" value="ECO:0007669"/>
    <property type="project" value="InterPro"/>
</dbReference>
<dbReference type="InterPro" id="IPR000477">
    <property type="entry name" value="RT_dom"/>
</dbReference>
<dbReference type="EMBL" id="BGZK01001831">
    <property type="protein sequence ID" value="GBP87025.1"/>
    <property type="molecule type" value="Genomic_DNA"/>
</dbReference>
<dbReference type="NCBIfam" id="TIGR00172">
    <property type="entry name" value="maf"/>
    <property type="match status" value="1"/>
</dbReference>
<evidence type="ECO:0000259" key="3">
    <source>
        <dbReference type="PROSITE" id="PS50878"/>
    </source>
</evidence>
<feature type="domain" description="Reverse transcriptase" evidence="3">
    <location>
        <begin position="1"/>
        <end position="143"/>
    </location>
</feature>
<dbReference type="PROSITE" id="PS50878">
    <property type="entry name" value="RT_POL"/>
    <property type="match status" value="1"/>
</dbReference>
<protein>
    <submittedName>
        <fullName evidence="4">N-acetylserotonin O-methyltransferase-like protein</fullName>
    </submittedName>
</protein>
<keyword evidence="5" id="KW-1185">Reference proteome</keyword>
<organism evidence="4 5">
    <name type="scientific">Eumeta variegata</name>
    <name type="common">Bagworm moth</name>
    <name type="synonym">Eumeta japonica</name>
    <dbReference type="NCBI Taxonomy" id="151549"/>
    <lineage>
        <taxon>Eukaryota</taxon>
        <taxon>Metazoa</taxon>
        <taxon>Ecdysozoa</taxon>
        <taxon>Arthropoda</taxon>
        <taxon>Hexapoda</taxon>
        <taxon>Insecta</taxon>
        <taxon>Pterygota</taxon>
        <taxon>Neoptera</taxon>
        <taxon>Endopterygota</taxon>
        <taxon>Lepidoptera</taxon>
        <taxon>Glossata</taxon>
        <taxon>Ditrysia</taxon>
        <taxon>Tineoidea</taxon>
        <taxon>Psychidae</taxon>
        <taxon>Oiketicinae</taxon>
        <taxon>Eumeta</taxon>
    </lineage>
</organism>
<sequence length="435" mass="48896">MTHTPLPDARPLVVSLASAERPLPWAYKPRLNRDSVFKRTRLDNTYMSMRPIRAGVPQGSTLSPLLYFAYVNDIPRPSSCVQVALFVDDIALYLRSNSIGNILPRLLRAIDELTQWLRLWRIHVNPDKPVMAYPSPVFAHLRPDRQYDLQIVQNKFCRRAADAPRHPNPLIVSAVSYEPPPPHHFCRRPRNVLIDPPDHLTVEGLKVVLCPSTFEENLDPKNFSCFSDFVEETALQKVLEVENRLRLKEQPVDVIIGADTMVTLDGNLFGKPVTESEAFDMLSKLSGRKHTVYTGVVVKVGGVIQKFTEKSDVFFGKLDEEQIRGYIATGESMDKAGGYGIQGVGGTFVERVEGDYFTVVGLPLYRLCSVNSQKSVIDACLQHAAYNPPLTFESASTLRLKTTEKCLTNTPYALMDVTVYIFLRMCPVATKRLAD</sequence>
<proteinExistence type="inferred from homology"/>
<dbReference type="Pfam" id="PF00078">
    <property type="entry name" value="RVT_1"/>
    <property type="match status" value="1"/>
</dbReference>
<dbReference type="PANTHER" id="PTHR43213">
    <property type="entry name" value="BIFUNCTIONAL DTTP/UTP PYROPHOSPHATASE/METHYLTRANSFERASE PROTEIN-RELATED"/>
    <property type="match status" value="1"/>
</dbReference>
<evidence type="ECO:0000313" key="4">
    <source>
        <dbReference type="EMBL" id="GBP87025.1"/>
    </source>
</evidence>
<dbReference type="AlphaFoldDB" id="A0A4C1ZKG8"/>
<keyword evidence="4" id="KW-0489">Methyltransferase</keyword>
<keyword evidence="2" id="KW-0378">Hydrolase</keyword>
<dbReference type="SUPFAM" id="SSF56672">
    <property type="entry name" value="DNA/RNA polymerases"/>
    <property type="match status" value="1"/>
</dbReference>
<comment type="cofactor">
    <cofactor evidence="1">
        <name>a divalent metal cation</name>
        <dbReference type="ChEBI" id="CHEBI:60240"/>
    </cofactor>
</comment>
<dbReference type="Gene3D" id="3.90.950.10">
    <property type="match status" value="1"/>
</dbReference>
<dbReference type="InterPro" id="IPR003697">
    <property type="entry name" value="Maf-like"/>
</dbReference>
<dbReference type="InterPro" id="IPR043502">
    <property type="entry name" value="DNA/RNA_pol_sf"/>
</dbReference>
<dbReference type="SUPFAM" id="SSF52972">
    <property type="entry name" value="ITPase-like"/>
    <property type="match status" value="1"/>
</dbReference>
<dbReference type="GO" id="GO:0032259">
    <property type="term" value="P:methylation"/>
    <property type="evidence" value="ECO:0007669"/>
    <property type="project" value="UniProtKB-KW"/>
</dbReference>
<gene>
    <name evidence="4" type="primary">ASMTL</name>
    <name evidence="4" type="ORF">EVAR_63987_1</name>
</gene>
<evidence type="ECO:0000256" key="1">
    <source>
        <dbReference type="ARBA" id="ARBA00001968"/>
    </source>
</evidence>
<dbReference type="Pfam" id="PF02545">
    <property type="entry name" value="Maf"/>
    <property type="match status" value="1"/>
</dbReference>
<dbReference type="HAMAP" id="MF_00528">
    <property type="entry name" value="Maf"/>
    <property type="match status" value="1"/>
</dbReference>
<dbReference type="InterPro" id="IPR029001">
    <property type="entry name" value="ITPase-like_fam"/>
</dbReference>
<dbReference type="OrthoDB" id="10267058at2759"/>
<reference evidence="4 5" key="1">
    <citation type="journal article" date="2019" name="Commun. Biol.">
        <title>The bagworm genome reveals a unique fibroin gene that provides high tensile strength.</title>
        <authorList>
            <person name="Kono N."/>
            <person name="Nakamura H."/>
            <person name="Ohtoshi R."/>
            <person name="Tomita M."/>
            <person name="Numata K."/>
            <person name="Arakawa K."/>
        </authorList>
    </citation>
    <scope>NUCLEOTIDE SEQUENCE [LARGE SCALE GENOMIC DNA]</scope>
</reference>
<comment type="caution">
    <text evidence="4">The sequence shown here is derived from an EMBL/GenBank/DDBJ whole genome shotgun (WGS) entry which is preliminary data.</text>
</comment>
<name>A0A4C1ZKG8_EUMVA</name>